<reference evidence="1" key="3">
    <citation type="submission" date="2025-09" db="UniProtKB">
        <authorList>
            <consortium name="Ensembl"/>
        </authorList>
    </citation>
    <scope>IDENTIFICATION</scope>
</reference>
<organism evidence="1 2">
    <name type="scientific">Macaca fascicularis</name>
    <name type="common">Crab-eating macaque</name>
    <name type="synonym">Cynomolgus monkey</name>
    <dbReference type="NCBI Taxonomy" id="9541"/>
    <lineage>
        <taxon>Eukaryota</taxon>
        <taxon>Metazoa</taxon>
        <taxon>Chordata</taxon>
        <taxon>Craniata</taxon>
        <taxon>Vertebrata</taxon>
        <taxon>Euteleostomi</taxon>
        <taxon>Mammalia</taxon>
        <taxon>Eutheria</taxon>
        <taxon>Euarchontoglires</taxon>
        <taxon>Primates</taxon>
        <taxon>Haplorrhini</taxon>
        <taxon>Catarrhini</taxon>
        <taxon>Cercopithecidae</taxon>
        <taxon>Cercopithecinae</taxon>
        <taxon>Macaca</taxon>
    </lineage>
</organism>
<protein>
    <submittedName>
        <fullName evidence="1">Uncharacterized protein</fullName>
    </submittedName>
</protein>
<evidence type="ECO:0000313" key="1">
    <source>
        <dbReference type="Ensembl" id="ENSMFAP00000047230.1"/>
    </source>
</evidence>
<sequence>MQWHNLGSLQPPPPRFKRFSCPSFPSSWDYKRAPPCPANFVFLVEMGFHYVGQAGLELLTLGDLPASASQSAGITGMSHQAQPVLDFYHLLVLLHYEPVCYYNHQALTTLPALHWPSIIRDLQFRGSSVSP</sequence>
<dbReference type="AlphaFoldDB" id="A0A7N9CDX2"/>
<reference evidence="1 2" key="1">
    <citation type="submission" date="2013-03" db="EMBL/GenBank/DDBJ databases">
        <authorList>
            <person name="Warren W."/>
            <person name="Wilson R.K."/>
        </authorList>
    </citation>
    <scope>NUCLEOTIDE SEQUENCE</scope>
</reference>
<accession>A0A7N9CDX2</accession>
<dbReference type="Proteomes" id="UP000233100">
    <property type="component" value="Chromosome 16"/>
</dbReference>
<reference evidence="1" key="2">
    <citation type="submission" date="2025-08" db="UniProtKB">
        <authorList>
            <consortium name="Ensembl"/>
        </authorList>
    </citation>
    <scope>IDENTIFICATION</scope>
</reference>
<dbReference type="GeneTree" id="ENSGT00940000164709"/>
<keyword evidence="2" id="KW-1185">Reference proteome</keyword>
<dbReference type="PRINTS" id="PR02045">
    <property type="entry name" value="F138DOMAIN"/>
</dbReference>
<dbReference type="PANTHER" id="PTHR46254">
    <property type="entry name" value="PROTEIN GVQW1-RELATED"/>
    <property type="match status" value="1"/>
</dbReference>
<proteinExistence type="predicted"/>
<evidence type="ECO:0000313" key="2">
    <source>
        <dbReference type="Proteomes" id="UP000233100"/>
    </source>
</evidence>
<name>A0A7N9CDX2_MACFA</name>
<dbReference type="Ensembl" id="ENSMFAT00000091684.1">
    <property type="protein sequence ID" value="ENSMFAP00000047230.1"/>
    <property type="gene ID" value="ENSMFAG00000056030.1"/>
</dbReference>
<dbReference type="PANTHER" id="PTHR46254:SF3">
    <property type="entry name" value="SECRETED PROTEIN"/>
    <property type="match status" value="1"/>
</dbReference>